<evidence type="ECO:0000256" key="1">
    <source>
        <dbReference type="SAM" id="MobiDB-lite"/>
    </source>
</evidence>
<evidence type="ECO:0008006" key="6">
    <source>
        <dbReference type="Google" id="ProtNLM"/>
    </source>
</evidence>
<dbReference type="Proteomes" id="UP000823521">
    <property type="component" value="Unassembled WGS sequence"/>
</dbReference>
<name>A0ABS3VRD9_MICEH</name>
<dbReference type="EMBL" id="WVUH01000101">
    <property type="protein sequence ID" value="MBO4207075.1"/>
    <property type="molecule type" value="Genomic_DNA"/>
</dbReference>
<evidence type="ECO:0000259" key="3">
    <source>
        <dbReference type="Pfam" id="PF25547"/>
    </source>
</evidence>
<evidence type="ECO:0000313" key="5">
    <source>
        <dbReference type="Proteomes" id="UP000823521"/>
    </source>
</evidence>
<organism evidence="4 5">
    <name type="scientific">Micromonospora echinofusca</name>
    <dbReference type="NCBI Taxonomy" id="47858"/>
    <lineage>
        <taxon>Bacteria</taxon>
        <taxon>Bacillati</taxon>
        <taxon>Actinomycetota</taxon>
        <taxon>Actinomycetes</taxon>
        <taxon>Micromonosporales</taxon>
        <taxon>Micromonosporaceae</taxon>
        <taxon>Micromonospora</taxon>
    </lineage>
</organism>
<protein>
    <recommendedName>
        <fullName evidence="6">Papain fold toxin 1, glutamine deamidase</fullName>
    </recommendedName>
</protein>
<evidence type="ECO:0000259" key="2">
    <source>
        <dbReference type="Pfam" id="PF15644"/>
    </source>
</evidence>
<dbReference type="Pfam" id="PF25547">
    <property type="entry name" value="WXG100_2"/>
    <property type="match status" value="1"/>
</dbReference>
<evidence type="ECO:0000313" key="4">
    <source>
        <dbReference type="EMBL" id="MBO4207075.1"/>
    </source>
</evidence>
<feature type="region of interest" description="Disordered" evidence="1">
    <location>
        <begin position="352"/>
        <end position="444"/>
    </location>
</feature>
<comment type="caution">
    <text evidence="4">The sequence shown here is derived from an EMBL/GenBank/DDBJ whole genome shotgun (WGS) entry which is preliminary data.</text>
</comment>
<feature type="region of interest" description="Disordered" evidence="1">
    <location>
        <begin position="475"/>
        <end position="549"/>
    </location>
</feature>
<sequence length="990" mass="103987">MTILPSPIPHPLDYSPWELPGWVYEALEWVIGVEWPEGNEKAVWDLADQWFSVAAVLAGPRDDIVAAAAEVSAAYSHTGAEYTAFEAAWRKVSEGDDAPLFALATISHEMGRLVQECGCDIEAAKIEVWIELGILVVELLALAVAVALTAGAASPAAAAAMAATRAVIQQIFKRLIGQLARKSLRRGLKEAGEKAARQLAEKGMKGLAARAGVEGLKEAGEEVGIDLAVQGYQNSTGRRDGLDLDSVGRSALGGFVGGAGASLAGLGPHAMGRRAQIAEDLGRSMAGEVLADNLASLATGGGLTSFEDSARAATSGLSASAVSQSDAALQARLDGRLGALAGTPAVPLGLVPGEAASSTGSSSPTVVQSPAVSEGSNWPLHSGEESPGEQIRTVNPDLRADHFASTPEGSREVPSYPEQSRPADLLAPASLSGPSIPATADRPDAVPSSLLLQGLAPSEVGSVATVADAGGPSEPISGVSSGVGLSAAPTSPTPPPASVASPVTSLLPDSPAPAVGSQPDVRAASLTTGGSSLPTAPVPPSNPRFPLLEALGAGAPVPHTQRVPVEATSPNHAGPPAPRTPEWYEIRRVANREGVDRRRYRGYLRWQRERHEFNRRAKESRRYRDSGRLCEDRARRYAKQALRLDRSGQSELADQFTAAANRELRTAYALQDLAEAVLAGSVVPDVVRIDDDGDFARINDDAGDLVDGPVRTGNRSALTGSDDPPPIERSRRYGERGGLRRPLALHQTDLERHIPLDPEGNPVRTPDPRQGSWFRLANDGGPRADPARSINCLDCTLSLYETWVHGRPRVSAPRTFDGYWNGDVRQPVNGEAGGPARVEEITGGGFQELCPLDEGLAPAAVRQAVDRGFADLRDKLLAEGHGSYAFLVTTWEQGGSHAWVALNQGGTVLYLDSQNNQMRADLPLYGHSGAAWGGNVTSIDALVLGADGRPAPLADRPPGGFSSRGEQTEETTDGYDGTYVNRVDLLDVPN</sequence>
<dbReference type="InterPro" id="IPR028908">
    <property type="entry name" value="Tox-PL_dom"/>
</dbReference>
<feature type="compositionally biased region" description="Low complexity" evidence="1">
    <location>
        <begin position="477"/>
        <end position="490"/>
    </location>
</feature>
<feature type="region of interest" description="Disordered" evidence="1">
    <location>
        <begin position="700"/>
        <end position="747"/>
    </location>
</feature>
<gene>
    <name evidence="4" type="ORF">GSF22_13825</name>
</gene>
<reference evidence="4 5" key="1">
    <citation type="submission" date="2019-12" db="EMBL/GenBank/DDBJ databases">
        <title>Whole genome sequencing of endophytic Actinobacterium Micromonospora sp. MPMI6T.</title>
        <authorList>
            <person name="Evv R."/>
            <person name="Podile A.R."/>
        </authorList>
    </citation>
    <scope>NUCLEOTIDE SEQUENCE [LARGE SCALE GENOMIC DNA]</scope>
    <source>
        <strain evidence="4 5">MPMI6</strain>
    </source>
</reference>
<proteinExistence type="predicted"/>
<feature type="compositionally biased region" description="Polar residues" evidence="1">
    <location>
        <begin position="525"/>
        <end position="534"/>
    </location>
</feature>
<feature type="compositionally biased region" description="Polar residues" evidence="1">
    <location>
        <begin position="356"/>
        <end position="376"/>
    </location>
</feature>
<dbReference type="InterPro" id="IPR057746">
    <property type="entry name" value="CpnT-like_N"/>
</dbReference>
<dbReference type="Pfam" id="PF15644">
    <property type="entry name" value="Gln_amidase"/>
    <property type="match status" value="1"/>
</dbReference>
<feature type="domain" description="Tox-PL" evidence="2">
    <location>
        <begin position="791"/>
        <end position="915"/>
    </location>
</feature>
<feature type="compositionally biased region" description="Basic and acidic residues" evidence="1">
    <location>
        <begin position="726"/>
        <end position="738"/>
    </location>
</feature>
<feature type="region of interest" description="Disordered" evidence="1">
    <location>
        <begin position="949"/>
        <end position="976"/>
    </location>
</feature>
<dbReference type="RefSeq" id="WP_208813975.1">
    <property type="nucleotide sequence ID" value="NZ_WVUH01000101.1"/>
</dbReference>
<accession>A0ABS3VRD9</accession>
<feature type="domain" description="Outer membrane channel protein CpnT-like N-terminal" evidence="3">
    <location>
        <begin position="8"/>
        <end position="165"/>
    </location>
</feature>
<keyword evidence="5" id="KW-1185">Reference proteome</keyword>